<dbReference type="GeneID" id="72003915"/>
<name>A0ABQ8KMK9_9APHY</name>
<feature type="compositionally biased region" description="Low complexity" evidence="1">
    <location>
        <begin position="145"/>
        <end position="162"/>
    </location>
</feature>
<feature type="compositionally biased region" description="Polar residues" evidence="1">
    <location>
        <begin position="270"/>
        <end position="287"/>
    </location>
</feature>
<feature type="region of interest" description="Disordered" evidence="1">
    <location>
        <begin position="460"/>
        <end position="500"/>
    </location>
</feature>
<dbReference type="Pfam" id="PF01693">
    <property type="entry name" value="Cauli_VI"/>
    <property type="match status" value="1"/>
</dbReference>
<dbReference type="InterPro" id="IPR037056">
    <property type="entry name" value="RNase_H1_N_sf"/>
</dbReference>
<keyword evidence="4" id="KW-1185">Reference proteome</keyword>
<feature type="compositionally biased region" description="Low complexity" evidence="1">
    <location>
        <begin position="415"/>
        <end position="428"/>
    </location>
</feature>
<feature type="compositionally biased region" description="Low complexity" evidence="1">
    <location>
        <begin position="367"/>
        <end position="402"/>
    </location>
</feature>
<gene>
    <name evidence="3" type="ORF">C8Q71DRAFT_749069</name>
</gene>
<proteinExistence type="predicted"/>
<dbReference type="EMBL" id="JADCUA010000006">
    <property type="protein sequence ID" value="KAH9839349.1"/>
    <property type="molecule type" value="Genomic_DNA"/>
</dbReference>
<feature type="compositionally biased region" description="Polar residues" evidence="1">
    <location>
        <begin position="490"/>
        <end position="500"/>
    </location>
</feature>
<comment type="caution">
    <text evidence="3">The sequence shown here is derived from an EMBL/GenBank/DDBJ whole genome shotgun (WGS) entry which is preliminary data.</text>
</comment>
<feature type="region of interest" description="Disordered" evidence="1">
    <location>
        <begin position="63"/>
        <end position="94"/>
    </location>
</feature>
<reference evidence="3 4" key="1">
    <citation type="journal article" date="2021" name="Environ. Microbiol.">
        <title>Gene family expansions and transcriptome signatures uncover fungal adaptations to wood decay.</title>
        <authorList>
            <person name="Hage H."/>
            <person name="Miyauchi S."/>
            <person name="Viragh M."/>
            <person name="Drula E."/>
            <person name="Min B."/>
            <person name="Chaduli D."/>
            <person name="Navarro D."/>
            <person name="Favel A."/>
            <person name="Norest M."/>
            <person name="Lesage-Meessen L."/>
            <person name="Balint B."/>
            <person name="Merenyi Z."/>
            <person name="de Eugenio L."/>
            <person name="Morin E."/>
            <person name="Martinez A.T."/>
            <person name="Baldrian P."/>
            <person name="Stursova M."/>
            <person name="Martinez M.J."/>
            <person name="Novotny C."/>
            <person name="Magnuson J.K."/>
            <person name="Spatafora J.W."/>
            <person name="Maurice S."/>
            <person name="Pangilinan J."/>
            <person name="Andreopoulos W."/>
            <person name="LaButti K."/>
            <person name="Hundley H."/>
            <person name="Na H."/>
            <person name="Kuo A."/>
            <person name="Barry K."/>
            <person name="Lipzen A."/>
            <person name="Henrissat B."/>
            <person name="Riley R."/>
            <person name="Ahrendt S."/>
            <person name="Nagy L.G."/>
            <person name="Grigoriev I.V."/>
            <person name="Martin F."/>
            <person name="Rosso M.N."/>
        </authorList>
    </citation>
    <scope>NUCLEOTIDE SEQUENCE [LARGE SCALE GENOMIC DNA]</scope>
    <source>
        <strain evidence="3 4">CIRM-BRFM 1785</strain>
    </source>
</reference>
<dbReference type="SUPFAM" id="SSF55658">
    <property type="entry name" value="L9 N-domain-like"/>
    <property type="match status" value="1"/>
</dbReference>
<feature type="domain" description="Ribonuclease H1 N-terminal" evidence="2">
    <location>
        <begin position="7"/>
        <end position="47"/>
    </location>
</feature>
<dbReference type="InterPro" id="IPR011320">
    <property type="entry name" value="RNase_H1_N"/>
</dbReference>
<feature type="compositionally biased region" description="Pro residues" evidence="1">
    <location>
        <begin position="403"/>
        <end position="414"/>
    </location>
</feature>
<feature type="compositionally biased region" description="Polar residues" evidence="1">
    <location>
        <begin position="298"/>
        <end position="325"/>
    </location>
</feature>
<evidence type="ECO:0000313" key="3">
    <source>
        <dbReference type="EMBL" id="KAH9839349.1"/>
    </source>
</evidence>
<feature type="compositionally biased region" description="Polar residues" evidence="1">
    <location>
        <begin position="247"/>
        <end position="257"/>
    </location>
</feature>
<dbReference type="InterPro" id="IPR009027">
    <property type="entry name" value="Ribosomal_bL9/RNase_H1_N"/>
</dbReference>
<organism evidence="3 4">
    <name type="scientific">Rhodofomes roseus</name>
    <dbReference type="NCBI Taxonomy" id="34475"/>
    <lineage>
        <taxon>Eukaryota</taxon>
        <taxon>Fungi</taxon>
        <taxon>Dikarya</taxon>
        <taxon>Basidiomycota</taxon>
        <taxon>Agaricomycotina</taxon>
        <taxon>Agaricomycetes</taxon>
        <taxon>Polyporales</taxon>
        <taxon>Rhodofomes</taxon>
    </lineage>
</organism>
<evidence type="ECO:0000256" key="1">
    <source>
        <dbReference type="SAM" id="MobiDB-lite"/>
    </source>
</evidence>
<evidence type="ECO:0000313" key="4">
    <source>
        <dbReference type="Proteomes" id="UP000814176"/>
    </source>
</evidence>
<sequence>MPKFAAYLVTVGTEPGVYDEWPECAARVIKVEGSIYKGYRTKVEALDAYRAALAEGRVKVVPSDRPAPVQGVPAGAQIPPPRNPSNVSTPSIRSARTSISAAQLPQLHAQPARSTSRLAEIRAALAAPATVWSPPTAAPVSSTVQSPRQAPVSRSSSSPNVVQREHDPSPRRRVQSTAQSPVGHAARSSAAAPRSPPTSSSTRVEPTRARSTWTARSSRPPTTTAIPPPPTILVPVGDAGSDAETDVSGSSPLTNVTYIEPDFPSHDGSRPTTVSHSSASPNATPRSTRSRMREGVQYANSSVQATPAPSPRARTQSARTPSTGPSVPASIKSSPARRAGSGNGSGSVIARSQSESAAEMHHRLLLSPRSSPRTPVSSSSTVPSSEIRRLLLSARSSSNSRSPMPPPPTSPSAPPTSSYSRRSARPASVMRSGHAESASAPLSPLALGLSQPLLTPGVVYPASADPRSPIQRATAVPSSSPVFHRPSPPSISLTSALFGA</sequence>
<feature type="region of interest" description="Disordered" evidence="1">
    <location>
        <begin position="133"/>
        <end position="441"/>
    </location>
</feature>
<protein>
    <recommendedName>
        <fullName evidence="2">Ribonuclease H1 N-terminal domain-containing protein</fullName>
    </recommendedName>
</protein>
<accession>A0ABQ8KMK9</accession>
<feature type="compositionally biased region" description="Low complexity" evidence="1">
    <location>
        <begin position="185"/>
        <end position="225"/>
    </location>
</feature>
<dbReference type="Proteomes" id="UP000814176">
    <property type="component" value="Unassembled WGS sequence"/>
</dbReference>
<evidence type="ECO:0000259" key="2">
    <source>
        <dbReference type="Pfam" id="PF01693"/>
    </source>
</evidence>
<dbReference type="RefSeq" id="XP_047781104.1">
    <property type="nucleotide sequence ID" value="XM_047923183.1"/>
</dbReference>
<dbReference type="Gene3D" id="3.40.970.10">
    <property type="entry name" value="Ribonuclease H1, N-terminal domain"/>
    <property type="match status" value="1"/>
</dbReference>